<protein>
    <submittedName>
        <fullName evidence="1">Uncharacterized protein</fullName>
    </submittedName>
</protein>
<evidence type="ECO:0000313" key="2">
    <source>
        <dbReference type="Proteomes" id="UP000796880"/>
    </source>
</evidence>
<gene>
    <name evidence="1" type="ORF">FNV43_RR15076</name>
</gene>
<name>A0A8K0E899_9ROSA</name>
<proteinExistence type="predicted"/>
<keyword evidence="2" id="KW-1185">Reference proteome</keyword>
<reference evidence="1" key="1">
    <citation type="submission" date="2020-03" db="EMBL/GenBank/DDBJ databases">
        <title>A high-quality chromosome-level genome assembly of a woody plant with both climbing and erect habits, Rhamnella rubrinervis.</title>
        <authorList>
            <person name="Lu Z."/>
            <person name="Yang Y."/>
            <person name="Zhu X."/>
            <person name="Sun Y."/>
        </authorList>
    </citation>
    <scope>NUCLEOTIDE SEQUENCE</scope>
    <source>
        <strain evidence="1">BYM</strain>
        <tissue evidence="1">Leaf</tissue>
    </source>
</reference>
<organism evidence="1 2">
    <name type="scientific">Rhamnella rubrinervis</name>
    <dbReference type="NCBI Taxonomy" id="2594499"/>
    <lineage>
        <taxon>Eukaryota</taxon>
        <taxon>Viridiplantae</taxon>
        <taxon>Streptophyta</taxon>
        <taxon>Embryophyta</taxon>
        <taxon>Tracheophyta</taxon>
        <taxon>Spermatophyta</taxon>
        <taxon>Magnoliopsida</taxon>
        <taxon>eudicotyledons</taxon>
        <taxon>Gunneridae</taxon>
        <taxon>Pentapetalae</taxon>
        <taxon>rosids</taxon>
        <taxon>fabids</taxon>
        <taxon>Rosales</taxon>
        <taxon>Rhamnaceae</taxon>
        <taxon>rhamnoid group</taxon>
        <taxon>Rhamneae</taxon>
        <taxon>Rhamnella</taxon>
    </lineage>
</organism>
<accession>A0A8K0E899</accession>
<dbReference type="AlphaFoldDB" id="A0A8K0E899"/>
<sequence length="109" mass="12359">MDSRLSSTESRLSFMDNEQSYMDSRLSLIESKLDCLTKLLSSTNNTIRVQLDEDDDQCFDEVRCEDVGVGDTHRTCDQRIHHAANHLVPPVSISSFPIAESKHNVKVFT</sequence>
<evidence type="ECO:0000313" key="1">
    <source>
        <dbReference type="EMBL" id="KAF3441165.1"/>
    </source>
</evidence>
<comment type="caution">
    <text evidence="1">The sequence shown here is derived from an EMBL/GenBank/DDBJ whole genome shotgun (WGS) entry which is preliminary data.</text>
</comment>
<dbReference type="EMBL" id="VOIH02000007">
    <property type="protein sequence ID" value="KAF3441165.1"/>
    <property type="molecule type" value="Genomic_DNA"/>
</dbReference>
<dbReference type="Proteomes" id="UP000796880">
    <property type="component" value="Unassembled WGS sequence"/>
</dbReference>